<dbReference type="PRINTS" id="PR00039">
    <property type="entry name" value="HTHLYSR"/>
</dbReference>
<evidence type="ECO:0000256" key="1">
    <source>
        <dbReference type="ARBA" id="ARBA00009437"/>
    </source>
</evidence>
<proteinExistence type="inferred from homology"/>
<evidence type="ECO:0000256" key="3">
    <source>
        <dbReference type="ARBA" id="ARBA00023125"/>
    </source>
</evidence>
<comment type="caution">
    <text evidence="6">The sequence shown here is derived from an EMBL/GenBank/DDBJ whole genome shotgun (WGS) entry which is preliminary data.</text>
</comment>
<organism evidence="6 7">
    <name type="scientific">Acetonema longum DSM 6540</name>
    <dbReference type="NCBI Taxonomy" id="1009370"/>
    <lineage>
        <taxon>Bacteria</taxon>
        <taxon>Bacillati</taxon>
        <taxon>Bacillota</taxon>
        <taxon>Negativicutes</taxon>
        <taxon>Acetonemataceae</taxon>
        <taxon>Acetonema</taxon>
    </lineage>
</organism>
<protein>
    <submittedName>
        <fullName evidence="6">LysR family transcriptional regulator</fullName>
    </submittedName>
</protein>
<keyword evidence="4" id="KW-0804">Transcription</keyword>
<dbReference type="eggNOG" id="COG0583">
    <property type="taxonomic scope" value="Bacteria"/>
</dbReference>
<feature type="domain" description="HTH lysR-type" evidence="5">
    <location>
        <begin position="1"/>
        <end position="57"/>
    </location>
</feature>
<dbReference type="InterPro" id="IPR005119">
    <property type="entry name" value="LysR_subst-bd"/>
</dbReference>
<dbReference type="Pfam" id="PF03466">
    <property type="entry name" value="LysR_substrate"/>
    <property type="match status" value="1"/>
</dbReference>
<evidence type="ECO:0000256" key="2">
    <source>
        <dbReference type="ARBA" id="ARBA00023015"/>
    </source>
</evidence>
<dbReference type="PANTHER" id="PTHR30126">
    <property type="entry name" value="HTH-TYPE TRANSCRIPTIONAL REGULATOR"/>
    <property type="match status" value="1"/>
</dbReference>
<reference evidence="6 7" key="1">
    <citation type="journal article" date="2011" name="EMBO J.">
        <title>Structural diversity of bacterial flagellar motors.</title>
        <authorList>
            <person name="Chen S."/>
            <person name="Beeby M."/>
            <person name="Murphy G.E."/>
            <person name="Leadbetter J.R."/>
            <person name="Hendrixson D.R."/>
            <person name="Briegel A."/>
            <person name="Li Z."/>
            <person name="Shi J."/>
            <person name="Tocheva E.I."/>
            <person name="Muller A."/>
            <person name="Dobro M.J."/>
            <person name="Jensen G.J."/>
        </authorList>
    </citation>
    <scope>NUCLEOTIDE SEQUENCE [LARGE SCALE GENOMIC DNA]</scope>
    <source>
        <strain evidence="6 7">DSM 6540</strain>
    </source>
</reference>
<evidence type="ECO:0000313" key="7">
    <source>
        <dbReference type="Proteomes" id="UP000003240"/>
    </source>
</evidence>
<dbReference type="Gene3D" id="1.10.10.10">
    <property type="entry name" value="Winged helix-like DNA-binding domain superfamily/Winged helix DNA-binding domain"/>
    <property type="match status" value="1"/>
</dbReference>
<dbReference type="EMBL" id="AFGF01000024">
    <property type="protein sequence ID" value="EGO65257.1"/>
    <property type="molecule type" value="Genomic_DNA"/>
</dbReference>
<dbReference type="Proteomes" id="UP000003240">
    <property type="component" value="Unassembled WGS sequence"/>
</dbReference>
<dbReference type="GO" id="GO:0003700">
    <property type="term" value="F:DNA-binding transcription factor activity"/>
    <property type="evidence" value="ECO:0007669"/>
    <property type="project" value="InterPro"/>
</dbReference>
<dbReference type="CDD" id="cd05466">
    <property type="entry name" value="PBP2_LTTR_substrate"/>
    <property type="match status" value="1"/>
</dbReference>
<dbReference type="SUPFAM" id="SSF53850">
    <property type="entry name" value="Periplasmic binding protein-like II"/>
    <property type="match status" value="1"/>
</dbReference>
<keyword evidence="2" id="KW-0805">Transcription regulation</keyword>
<dbReference type="STRING" id="1009370.ALO_03796"/>
<name>F7NFD2_9FIRM</name>
<dbReference type="RefSeq" id="WP_004093004.1">
    <property type="nucleotide sequence ID" value="NZ_AFGF01000024.1"/>
</dbReference>
<evidence type="ECO:0000313" key="6">
    <source>
        <dbReference type="EMBL" id="EGO65257.1"/>
    </source>
</evidence>
<dbReference type="InterPro" id="IPR036390">
    <property type="entry name" value="WH_DNA-bd_sf"/>
</dbReference>
<dbReference type="AlphaFoldDB" id="F7NFD2"/>
<dbReference type="GO" id="GO:0003677">
    <property type="term" value="F:DNA binding"/>
    <property type="evidence" value="ECO:0007669"/>
    <property type="project" value="UniProtKB-KW"/>
</dbReference>
<dbReference type="PROSITE" id="PS50931">
    <property type="entry name" value="HTH_LYSR"/>
    <property type="match status" value="1"/>
</dbReference>
<dbReference type="Gene3D" id="3.40.190.290">
    <property type="match status" value="1"/>
</dbReference>
<dbReference type="Pfam" id="PF00126">
    <property type="entry name" value="HTH_1"/>
    <property type="match status" value="1"/>
</dbReference>
<dbReference type="InterPro" id="IPR000847">
    <property type="entry name" value="LysR_HTH_N"/>
</dbReference>
<comment type="similarity">
    <text evidence="1">Belongs to the LysR transcriptional regulatory family.</text>
</comment>
<accession>F7NFD2</accession>
<dbReference type="InterPro" id="IPR036388">
    <property type="entry name" value="WH-like_DNA-bd_sf"/>
</dbReference>
<evidence type="ECO:0000259" key="5">
    <source>
        <dbReference type="PROSITE" id="PS50931"/>
    </source>
</evidence>
<keyword evidence="7" id="KW-1185">Reference proteome</keyword>
<evidence type="ECO:0000256" key="4">
    <source>
        <dbReference type="ARBA" id="ARBA00023163"/>
    </source>
</evidence>
<gene>
    <name evidence="6" type="ORF">ALO_03796</name>
</gene>
<dbReference type="SUPFAM" id="SSF46785">
    <property type="entry name" value="Winged helix' DNA-binding domain"/>
    <property type="match status" value="1"/>
</dbReference>
<keyword evidence="3" id="KW-0238">DNA-binding</keyword>
<sequence length="313" mass="35155">MNFLNLEYFLIAAEELNFTKAAKRLYISQQSLSNHIAKLEEHFGLPLFDRTPPMTLTSAGLSLVKRARSLLDAKNETELELQDIKDFRSGYLSVGVTHARGTVILPMVLPPFHRMFPQVKLQLVEGTSQQLEDALLNGNVDLTIGFKPANASNVESEMLLDETSVLVVPHPLLKKYLPGKSLELCNTAAAPVREILRQCPFVTISATTWAGAILERYCRKTGITPRVVVETVNIATLVALCLEGMGAIVCPRIFLHKLNIQLNAEKLRHVSIYPLDLEPEHHVIALNYMKHKYLSQSAREFIRITKEIFRSEA</sequence>